<dbReference type="InterPro" id="IPR050708">
    <property type="entry name" value="T6SS_VgrG/RHS"/>
</dbReference>
<sequence length="872" mass="94047">MGLLSLWFDCGEPSLSVRRFSVHESMSNLFSVSVWARSQNHGLQCESFLRKPAGFKAVSDLLNLLAGGRTWTGICSHMELVQPEPTGLSTYYLRIVPRLWLLTQRRNIRIFQRLSIPDIADKLLQEWHIKATWRIDAAAYPKLEYRVQYDESDYDFLSRHLEEAGISFFFVEGDNGPEMVLTDRPQDGETYAGSPIQYVENPSEIADLSYVSSLRLAQRVTPERYTSRDHDFRRSPRYALLSSTSAPGTGENTLEQYRYLPGSTAIIVKEAAPAAALKSGGGSGAEGTAKEKSDPGKEVVDFVDKQVTTLVDKQVTSLLNKAIKRVLSGGFGEVAADMIGEIAGDVSGEILGDIAGKVTGDILGVERELNIDLEKTLRKAVVDAVNKKIKGVIEEQGKKLGEKVDEAVTDLVGGKLGEVVGDVAGDLTKGVSEGLAELVTGQVKKLAGDDKGAVRQDERAGQQLAAKGLESLRAERILMTFETNVIDLHVGVLISLLDHPREELSPSRKLLITELSFEGTPNGEWSLSCTAVFADEAYRPALKTPPPKIHGIQSAIVVGPPGQEIHTDEYGRVRVQFHWDRDAPFSDDSSLWIRVSTGWAGAGYGLMTIPRVGHEVIVAFLEGNPDHPVVIGRVHGETTQVPHKLPDNKTVSTWRTASSPGGDGFNELLFEDAKGREMIFIQAERDMRRLVKRDETVITERNRVDTVGGNLVTNVARNVTETITKNRALVVGANVTETVAGKHEVKIGGSRTESIGKGMKITVGPEPKKEEAGAGGATGASMGAAAGAGATAGTGAIAGASAAGSDATVAAAKEPDLPPGVMKLDVKERLEITVGEASITLDKSGKVEIKGVEFEFKASGEVNVKGKKINLN</sequence>
<dbReference type="InterPro" id="IPR006533">
    <property type="entry name" value="T6SS_Vgr_RhsGE"/>
</dbReference>
<dbReference type="InterPro" id="IPR017847">
    <property type="entry name" value="T6SS_RhsGE_Vgr_subset"/>
</dbReference>
<dbReference type="Gene3D" id="2.40.50.230">
    <property type="entry name" value="Gp5 N-terminal domain"/>
    <property type="match status" value="1"/>
</dbReference>
<evidence type="ECO:0000256" key="4">
    <source>
        <dbReference type="SAM" id="MobiDB-lite"/>
    </source>
</evidence>
<evidence type="ECO:0000259" key="5">
    <source>
        <dbReference type="Pfam" id="PF04717"/>
    </source>
</evidence>
<dbReference type="NCBIfam" id="TIGR03361">
    <property type="entry name" value="VI_Rhs_Vgr"/>
    <property type="match status" value="1"/>
</dbReference>
<dbReference type="Pfam" id="PF05954">
    <property type="entry name" value="Phage_GPD"/>
    <property type="match status" value="1"/>
</dbReference>
<keyword evidence="8" id="KW-1185">Reference proteome</keyword>
<proteinExistence type="inferred from homology"/>
<feature type="region of interest" description="Disordered" evidence="4">
    <location>
        <begin position="756"/>
        <end position="785"/>
    </location>
</feature>
<dbReference type="InterPro" id="IPR037026">
    <property type="entry name" value="Vgr_OB-fold_dom_sf"/>
</dbReference>
<dbReference type="STRING" id="1192034.CAP_6717"/>
<dbReference type="PANTHER" id="PTHR32305">
    <property type="match status" value="1"/>
</dbReference>
<dbReference type="GO" id="GO:0005576">
    <property type="term" value="C:extracellular region"/>
    <property type="evidence" value="ECO:0007669"/>
    <property type="project" value="UniProtKB-SubCell"/>
</dbReference>
<feature type="domain" description="Gp5/Type VI secretion system Vgr C-terminal trimerisation" evidence="6">
    <location>
        <begin position="652"/>
        <end position="763"/>
    </location>
</feature>
<dbReference type="PANTHER" id="PTHR32305:SF15">
    <property type="entry name" value="PROTEIN RHSA-RELATED"/>
    <property type="match status" value="1"/>
</dbReference>
<dbReference type="SUPFAM" id="SSF69279">
    <property type="entry name" value="Phage tail proteins"/>
    <property type="match status" value="3"/>
</dbReference>
<dbReference type="eggNOG" id="COG3501">
    <property type="taxonomic scope" value="Bacteria"/>
</dbReference>
<organism evidence="7 8">
    <name type="scientific">Chondromyces apiculatus DSM 436</name>
    <dbReference type="NCBI Taxonomy" id="1192034"/>
    <lineage>
        <taxon>Bacteria</taxon>
        <taxon>Pseudomonadati</taxon>
        <taxon>Myxococcota</taxon>
        <taxon>Polyangia</taxon>
        <taxon>Polyangiales</taxon>
        <taxon>Polyangiaceae</taxon>
        <taxon>Chondromyces</taxon>
    </lineage>
</organism>
<accession>A0A017T0Y8</accession>
<dbReference type="InterPro" id="IPR006531">
    <property type="entry name" value="Gp5/Vgr_OB"/>
</dbReference>
<dbReference type="RefSeq" id="WP_197041426.1">
    <property type="nucleotide sequence ID" value="NZ_ASRX01000059.1"/>
</dbReference>
<dbReference type="EMBL" id="ASRX01000059">
    <property type="protein sequence ID" value="EYF02510.1"/>
    <property type="molecule type" value="Genomic_DNA"/>
</dbReference>
<dbReference type="AlphaFoldDB" id="A0A017T0Y8"/>
<dbReference type="Gene3D" id="4.10.220.110">
    <property type="match status" value="1"/>
</dbReference>
<gene>
    <name evidence="7" type="ORF">CAP_6717</name>
</gene>
<evidence type="ECO:0000313" key="8">
    <source>
        <dbReference type="Proteomes" id="UP000019678"/>
    </source>
</evidence>
<dbReference type="Pfam" id="PF04717">
    <property type="entry name" value="Phage_base_V"/>
    <property type="match status" value="1"/>
</dbReference>
<dbReference type="SUPFAM" id="SSF69255">
    <property type="entry name" value="gp5 N-terminal domain-like"/>
    <property type="match status" value="1"/>
</dbReference>
<comment type="caution">
    <text evidence="7">The sequence shown here is derived from an EMBL/GenBank/DDBJ whole genome shotgun (WGS) entry which is preliminary data.</text>
</comment>
<comment type="similarity">
    <text evidence="2">Belongs to the VgrG protein family.</text>
</comment>
<evidence type="ECO:0000256" key="3">
    <source>
        <dbReference type="ARBA" id="ARBA00022525"/>
    </source>
</evidence>
<dbReference type="Gene3D" id="3.55.50.10">
    <property type="entry name" value="Baseplate protein-like domains"/>
    <property type="match status" value="1"/>
</dbReference>
<name>A0A017T0Y8_9BACT</name>
<dbReference type="Pfam" id="PF22178">
    <property type="entry name" value="Gp5_trimer_C"/>
    <property type="match status" value="1"/>
</dbReference>
<keyword evidence="3" id="KW-0964">Secreted</keyword>
<protein>
    <submittedName>
        <fullName evidence="7">VgrG protein</fullName>
    </submittedName>
</protein>
<dbReference type="Gene3D" id="2.30.110.50">
    <property type="match status" value="1"/>
</dbReference>
<evidence type="ECO:0000256" key="1">
    <source>
        <dbReference type="ARBA" id="ARBA00004613"/>
    </source>
</evidence>
<dbReference type="SUPFAM" id="SSF69349">
    <property type="entry name" value="Phage fibre proteins"/>
    <property type="match status" value="1"/>
</dbReference>
<reference evidence="7 8" key="1">
    <citation type="submission" date="2013-05" db="EMBL/GenBank/DDBJ databases">
        <title>Genome assembly of Chondromyces apiculatus DSM 436.</title>
        <authorList>
            <person name="Sharma G."/>
            <person name="Khatri I."/>
            <person name="Kaur C."/>
            <person name="Mayilraj S."/>
            <person name="Subramanian S."/>
        </authorList>
    </citation>
    <scope>NUCLEOTIDE SEQUENCE [LARGE SCALE GENOMIC DNA]</scope>
    <source>
        <strain evidence="7 8">DSM 436</strain>
    </source>
</reference>
<evidence type="ECO:0000256" key="2">
    <source>
        <dbReference type="ARBA" id="ARBA00005558"/>
    </source>
</evidence>
<comment type="subcellular location">
    <subcellularLocation>
        <location evidence="1">Secreted</location>
    </subcellularLocation>
</comment>
<dbReference type="InterPro" id="IPR054030">
    <property type="entry name" value="Gp5_Vgr_C"/>
</dbReference>
<dbReference type="NCBIfam" id="TIGR01646">
    <property type="entry name" value="vgr_GE"/>
    <property type="match status" value="1"/>
</dbReference>
<dbReference type="Proteomes" id="UP000019678">
    <property type="component" value="Unassembled WGS sequence"/>
</dbReference>
<feature type="domain" description="Gp5/Type VI secretion system Vgr protein OB-fold" evidence="5">
    <location>
        <begin position="567"/>
        <end position="634"/>
    </location>
</feature>
<evidence type="ECO:0000259" key="6">
    <source>
        <dbReference type="Pfam" id="PF22178"/>
    </source>
</evidence>
<evidence type="ECO:0000313" key="7">
    <source>
        <dbReference type="EMBL" id="EYF02510.1"/>
    </source>
</evidence>